<keyword evidence="10" id="KW-1185">Reference proteome</keyword>
<dbReference type="GO" id="GO:0030425">
    <property type="term" value="C:dendrite"/>
    <property type="evidence" value="ECO:0007669"/>
    <property type="project" value="TreeGrafter"/>
</dbReference>
<keyword evidence="2" id="KW-0547">Nucleotide-binding</keyword>
<name>A0A6H5I474_9HYME</name>
<dbReference type="Gene3D" id="3.30.200.20">
    <property type="entry name" value="Phosphorylase Kinase, domain 1"/>
    <property type="match status" value="1"/>
</dbReference>
<proteinExistence type="predicted"/>
<keyword evidence="5" id="KW-0675">Receptor</keyword>
<keyword evidence="7" id="KW-1133">Transmembrane helix</keyword>
<organism evidence="9 10">
    <name type="scientific">Trichogramma brassicae</name>
    <dbReference type="NCBI Taxonomy" id="86971"/>
    <lineage>
        <taxon>Eukaryota</taxon>
        <taxon>Metazoa</taxon>
        <taxon>Ecdysozoa</taxon>
        <taxon>Arthropoda</taxon>
        <taxon>Hexapoda</taxon>
        <taxon>Insecta</taxon>
        <taxon>Pterygota</taxon>
        <taxon>Neoptera</taxon>
        <taxon>Endopterygota</taxon>
        <taxon>Hymenoptera</taxon>
        <taxon>Apocrita</taxon>
        <taxon>Proctotrupomorpha</taxon>
        <taxon>Chalcidoidea</taxon>
        <taxon>Trichogrammatidae</taxon>
        <taxon>Trichogramma</taxon>
    </lineage>
</organism>
<gene>
    <name evidence="9" type="ORF">TBRA_LOCUS4671</name>
</gene>
<dbReference type="AlphaFoldDB" id="A0A6H5I474"/>
<keyword evidence="4 7" id="KW-0472">Membrane</keyword>
<dbReference type="GO" id="GO:0005524">
    <property type="term" value="F:ATP binding"/>
    <property type="evidence" value="ECO:0007669"/>
    <property type="project" value="UniProtKB-KW"/>
</dbReference>
<dbReference type="Pfam" id="PF07714">
    <property type="entry name" value="PK_Tyr_Ser-Thr"/>
    <property type="match status" value="1"/>
</dbReference>
<accession>A0A6H5I474</accession>
<evidence type="ECO:0000256" key="5">
    <source>
        <dbReference type="ARBA" id="ARBA00023170"/>
    </source>
</evidence>
<reference evidence="9 10" key="1">
    <citation type="submission" date="2020-02" db="EMBL/GenBank/DDBJ databases">
        <authorList>
            <person name="Ferguson B K."/>
        </authorList>
    </citation>
    <scope>NUCLEOTIDE SEQUENCE [LARGE SCALE GENOMIC DNA]</scope>
</reference>
<feature type="transmembrane region" description="Helical" evidence="7">
    <location>
        <begin position="7"/>
        <end position="27"/>
    </location>
</feature>
<evidence type="ECO:0000256" key="1">
    <source>
        <dbReference type="ARBA" id="ARBA00004167"/>
    </source>
</evidence>
<evidence type="ECO:0000313" key="9">
    <source>
        <dbReference type="EMBL" id="CAB0032745.1"/>
    </source>
</evidence>
<evidence type="ECO:0000256" key="7">
    <source>
        <dbReference type="SAM" id="Phobius"/>
    </source>
</evidence>
<dbReference type="GO" id="GO:0005886">
    <property type="term" value="C:plasma membrane"/>
    <property type="evidence" value="ECO:0007669"/>
    <property type="project" value="TreeGrafter"/>
</dbReference>
<dbReference type="PANTHER" id="PTHR46877:SF14">
    <property type="entry name" value="RECEPTOR PROTEIN-TYROSINE KINASE"/>
    <property type="match status" value="1"/>
</dbReference>
<feature type="domain" description="Serine-threonine/tyrosine-protein kinase catalytic" evidence="8">
    <location>
        <begin position="193"/>
        <end position="255"/>
    </location>
</feature>
<evidence type="ECO:0000259" key="8">
    <source>
        <dbReference type="Pfam" id="PF07714"/>
    </source>
</evidence>
<comment type="subcellular location">
    <subcellularLocation>
        <location evidence="1">Membrane</location>
        <topology evidence="1">Single-pass membrane protein</topology>
    </subcellularLocation>
</comment>
<dbReference type="InterPro" id="IPR001245">
    <property type="entry name" value="Ser-Thr/Tyr_kinase_cat_dom"/>
</dbReference>
<evidence type="ECO:0000256" key="3">
    <source>
        <dbReference type="ARBA" id="ARBA00022840"/>
    </source>
</evidence>
<dbReference type="PANTHER" id="PTHR46877">
    <property type="entry name" value="EPH RECEPTOR A5"/>
    <property type="match status" value="1"/>
</dbReference>
<dbReference type="GO" id="GO:0007411">
    <property type="term" value="P:axon guidance"/>
    <property type="evidence" value="ECO:0007669"/>
    <property type="project" value="TreeGrafter"/>
</dbReference>
<evidence type="ECO:0000256" key="2">
    <source>
        <dbReference type="ARBA" id="ARBA00022741"/>
    </source>
</evidence>
<feature type="region of interest" description="Disordered" evidence="6">
    <location>
        <begin position="308"/>
        <end position="362"/>
    </location>
</feature>
<dbReference type="InterPro" id="IPR050449">
    <property type="entry name" value="Ephrin_rcpt_TKs"/>
</dbReference>
<evidence type="ECO:0000313" key="10">
    <source>
        <dbReference type="Proteomes" id="UP000479190"/>
    </source>
</evidence>
<dbReference type="InterPro" id="IPR011009">
    <property type="entry name" value="Kinase-like_dom_sf"/>
</dbReference>
<keyword evidence="3" id="KW-0067">ATP-binding</keyword>
<dbReference type="SUPFAM" id="SSF56112">
    <property type="entry name" value="Protein kinase-like (PK-like)"/>
    <property type="match status" value="1"/>
</dbReference>
<dbReference type="OrthoDB" id="4062651at2759"/>
<evidence type="ECO:0000256" key="4">
    <source>
        <dbReference type="ARBA" id="ARBA00023136"/>
    </source>
</evidence>
<evidence type="ECO:0000256" key="6">
    <source>
        <dbReference type="SAM" id="MobiDB-lite"/>
    </source>
</evidence>
<dbReference type="Proteomes" id="UP000479190">
    <property type="component" value="Unassembled WGS sequence"/>
</dbReference>
<dbReference type="EMBL" id="CADCXV010000688">
    <property type="protein sequence ID" value="CAB0032745.1"/>
    <property type="molecule type" value="Genomic_DNA"/>
</dbReference>
<feature type="compositionally biased region" description="Basic and acidic residues" evidence="6">
    <location>
        <begin position="323"/>
        <end position="340"/>
    </location>
</feature>
<sequence>MSSLCIVFDLHILLIWITGLVVTYIQLNQFSCDVSILDRGFFQKPITSTMSSRNMRGLNDIKDIFKRVTSIRAFSMGRQAVKNEGLSIRLGALPYGLHVSVFANSCELLYHTIAHMSNFTSSLQREARMSLLVQYLMKSFEVLIKSIQRNFIAHLMKFNDFSGIFEKIPVGDVLTFHGSSAVDFHHLYQKRGGEFGDVCRGKLKLPPDGRSEIDVAIKTLKPGSADKARNDFLTEASIMGQFEHPNVIFLQGVANFRGSFFRLVWSSLCPRWSGYHSKRRPGLCHQPPKRQKTPITVRAGSDRITISRSPRRGHTKLAIDGAQHSHDEVRSENHTHKRAPDAGAKAQLERMMAPEARTTLTR</sequence>
<dbReference type="GO" id="GO:0005005">
    <property type="term" value="F:transmembrane-ephrin receptor activity"/>
    <property type="evidence" value="ECO:0007669"/>
    <property type="project" value="TreeGrafter"/>
</dbReference>
<keyword evidence="7" id="KW-0812">Transmembrane</keyword>
<protein>
    <recommendedName>
        <fullName evidence="8">Serine-threonine/tyrosine-protein kinase catalytic domain-containing protein</fullName>
    </recommendedName>
</protein>